<evidence type="ECO:0000256" key="1">
    <source>
        <dbReference type="SAM" id="MobiDB-lite"/>
    </source>
</evidence>
<organism evidence="2 3">
    <name type="scientific">Dreissena polymorpha</name>
    <name type="common">Zebra mussel</name>
    <name type="synonym">Mytilus polymorpha</name>
    <dbReference type="NCBI Taxonomy" id="45954"/>
    <lineage>
        <taxon>Eukaryota</taxon>
        <taxon>Metazoa</taxon>
        <taxon>Spiralia</taxon>
        <taxon>Lophotrochozoa</taxon>
        <taxon>Mollusca</taxon>
        <taxon>Bivalvia</taxon>
        <taxon>Autobranchia</taxon>
        <taxon>Heteroconchia</taxon>
        <taxon>Euheterodonta</taxon>
        <taxon>Imparidentia</taxon>
        <taxon>Neoheterodontei</taxon>
        <taxon>Myida</taxon>
        <taxon>Dreissenoidea</taxon>
        <taxon>Dreissenidae</taxon>
        <taxon>Dreissena</taxon>
    </lineage>
</organism>
<evidence type="ECO:0000313" key="3">
    <source>
        <dbReference type="Proteomes" id="UP000828390"/>
    </source>
</evidence>
<evidence type="ECO:0000313" key="2">
    <source>
        <dbReference type="EMBL" id="KAH3770463.1"/>
    </source>
</evidence>
<comment type="caution">
    <text evidence="2">The sequence shown here is derived from an EMBL/GenBank/DDBJ whole genome shotgun (WGS) entry which is preliminary data.</text>
</comment>
<feature type="region of interest" description="Disordered" evidence="1">
    <location>
        <begin position="1"/>
        <end position="35"/>
    </location>
</feature>
<gene>
    <name evidence="2" type="ORF">DPMN_171750</name>
</gene>
<dbReference type="Proteomes" id="UP000828390">
    <property type="component" value="Unassembled WGS sequence"/>
</dbReference>
<protein>
    <submittedName>
        <fullName evidence="2">Uncharacterized protein</fullName>
    </submittedName>
</protein>
<proteinExistence type="predicted"/>
<name>A0A9D4IFV7_DREPO</name>
<sequence>MQNISDPDVGILNMASSSKRRGTESDADIDTPVAKTNSRKYKENYREYWPCLGPS</sequence>
<accession>A0A9D4IFV7</accession>
<reference evidence="2" key="2">
    <citation type="submission" date="2020-11" db="EMBL/GenBank/DDBJ databases">
        <authorList>
            <person name="McCartney M.A."/>
            <person name="Auch B."/>
            <person name="Kono T."/>
            <person name="Mallez S."/>
            <person name="Becker A."/>
            <person name="Gohl D.M."/>
            <person name="Silverstein K.A.T."/>
            <person name="Koren S."/>
            <person name="Bechman K.B."/>
            <person name="Herman A."/>
            <person name="Abrahante J.E."/>
            <person name="Garbe J."/>
        </authorList>
    </citation>
    <scope>NUCLEOTIDE SEQUENCE</scope>
    <source>
        <strain evidence="2">Duluth1</strain>
        <tissue evidence="2">Whole animal</tissue>
    </source>
</reference>
<keyword evidence="3" id="KW-1185">Reference proteome</keyword>
<reference evidence="2" key="1">
    <citation type="journal article" date="2019" name="bioRxiv">
        <title>The Genome of the Zebra Mussel, Dreissena polymorpha: A Resource for Invasive Species Research.</title>
        <authorList>
            <person name="McCartney M.A."/>
            <person name="Auch B."/>
            <person name="Kono T."/>
            <person name="Mallez S."/>
            <person name="Zhang Y."/>
            <person name="Obille A."/>
            <person name="Becker A."/>
            <person name="Abrahante J.E."/>
            <person name="Garbe J."/>
            <person name="Badalamenti J.P."/>
            <person name="Herman A."/>
            <person name="Mangelson H."/>
            <person name="Liachko I."/>
            <person name="Sullivan S."/>
            <person name="Sone E.D."/>
            <person name="Koren S."/>
            <person name="Silverstein K.A.T."/>
            <person name="Beckman K.B."/>
            <person name="Gohl D.M."/>
        </authorList>
    </citation>
    <scope>NUCLEOTIDE SEQUENCE</scope>
    <source>
        <strain evidence="2">Duluth1</strain>
        <tissue evidence="2">Whole animal</tissue>
    </source>
</reference>
<dbReference type="EMBL" id="JAIWYP010000009">
    <property type="protein sequence ID" value="KAH3770463.1"/>
    <property type="molecule type" value="Genomic_DNA"/>
</dbReference>
<dbReference type="AlphaFoldDB" id="A0A9D4IFV7"/>